<evidence type="ECO:0000256" key="5">
    <source>
        <dbReference type="SAM" id="MobiDB-lite"/>
    </source>
</evidence>
<keyword evidence="10" id="KW-1185">Reference proteome</keyword>
<feature type="domain" description="EGF-like" evidence="8">
    <location>
        <begin position="174"/>
        <end position="210"/>
    </location>
</feature>
<keyword evidence="6" id="KW-1133">Transmembrane helix</keyword>
<evidence type="ECO:0000313" key="10">
    <source>
        <dbReference type="Proteomes" id="UP000221165"/>
    </source>
</evidence>
<accession>A0A2C6L2V6</accession>
<dbReference type="GeneID" id="94426322"/>
<keyword evidence="6" id="KW-0812">Transmembrane</keyword>
<dbReference type="EMBL" id="MIGC01001234">
    <property type="protein sequence ID" value="PHJ23237.1"/>
    <property type="molecule type" value="Genomic_DNA"/>
</dbReference>
<evidence type="ECO:0000259" key="8">
    <source>
        <dbReference type="PROSITE" id="PS50026"/>
    </source>
</evidence>
<feature type="compositionally biased region" description="Gly residues" evidence="5">
    <location>
        <begin position="348"/>
        <end position="362"/>
    </location>
</feature>
<proteinExistence type="predicted"/>
<keyword evidence="7" id="KW-0732">Signal</keyword>
<organism evidence="9 10">
    <name type="scientific">Cystoisospora suis</name>
    <dbReference type="NCBI Taxonomy" id="483139"/>
    <lineage>
        <taxon>Eukaryota</taxon>
        <taxon>Sar</taxon>
        <taxon>Alveolata</taxon>
        <taxon>Apicomplexa</taxon>
        <taxon>Conoidasida</taxon>
        <taxon>Coccidia</taxon>
        <taxon>Eucoccidiorida</taxon>
        <taxon>Eimeriorina</taxon>
        <taxon>Sarcocystidae</taxon>
        <taxon>Cystoisospora</taxon>
    </lineage>
</organism>
<feature type="transmembrane region" description="Helical" evidence="6">
    <location>
        <begin position="377"/>
        <end position="399"/>
    </location>
</feature>
<dbReference type="Gene3D" id="2.10.25.10">
    <property type="entry name" value="Laminin"/>
    <property type="match status" value="3"/>
</dbReference>
<dbReference type="SMART" id="SM00179">
    <property type="entry name" value="EGF_CA"/>
    <property type="match status" value="3"/>
</dbReference>
<reference evidence="9 10" key="1">
    <citation type="journal article" date="2017" name="Int. J. Parasitol.">
        <title>The genome of the protozoan parasite Cystoisospora suis and a reverse vaccinology approach to identify vaccine candidates.</title>
        <authorList>
            <person name="Palmieri N."/>
            <person name="Shrestha A."/>
            <person name="Ruttkowski B."/>
            <person name="Beck T."/>
            <person name="Vogl C."/>
            <person name="Tomley F."/>
            <person name="Blake D.P."/>
            <person name="Joachim A."/>
        </authorList>
    </citation>
    <scope>NUCLEOTIDE SEQUENCE [LARGE SCALE GENOMIC DNA]</scope>
    <source>
        <strain evidence="9 10">Wien I</strain>
    </source>
</reference>
<feature type="compositionally biased region" description="Low complexity" evidence="5">
    <location>
        <begin position="332"/>
        <end position="347"/>
    </location>
</feature>
<dbReference type="SMART" id="SM00181">
    <property type="entry name" value="EGF"/>
    <property type="match status" value="4"/>
</dbReference>
<keyword evidence="1 4" id="KW-0245">EGF-like domain</keyword>
<name>A0A2C6L2V6_9APIC</name>
<gene>
    <name evidence="9" type="ORF">CSUI_002912</name>
</gene>
<dbReference type="PANTHER" id="PTHR24034:SF89">
    <property type="entry name" value="COMPLEMENT COMPONENT C1Q RECEPTOR"/>
    <property type="match status" value="1"/>
</dbReference>
<keyword evidence="6" id="KW-0472">Membrane</keyword>
<feature type="region of interest" description="Disordered" evidence="5">
    <location>
        <begin position="403"/>
        <end position="498"/>
    </location>
</feature>
<sequence length="498" mass="50796">MYAQQTMAAAAGILLRLAAIASVLGPAVFMSHPLPVVGLQVGHRSKAPAPHASDTDAIASRQGSSLPVTAEWACRNAQEGEGCGPYFNAVLQETGGYCPTGYCCSVQQHSCTNLPFFCSSQTQYLEAYSHGRCSKAGQCWKCGPNAKCVPVGGSHGGVYCDCTPPYVGKGGNCTAKECEKTNLCGNGVCLNTEEAPYYTCKCDPGYTLFEGAGKRPMCVDLCTLSPCGADAAVAACVSGSTDYMCMCNPGYKLTAVGNGQKSCQPFNPCDVSPCGPPEAVETCVKDGISYSCSCKPGFVLRYTSRQAVCVTEADCVPPGCTDKAPEKPVIPSPDSGESSSPGENSSNQGGGGGNTDQPGGSGEDNPRKENSGNTGTILGAVAGSVGGLLLLCGAGYLIMRSRRGRERSSAGRGATDFDVPRTQEGIFDDGDDKALEGPVYASWNNDRSRNDSNASSGSTVSSSSSSSSGSSGSSDSSSSTSSSSSSGTGTDPGSSIGP</sequence>
<dbReference type="InterPro" id="IPR050751">
    <property type="entry name" value="ECM_structural_protein"/>
</dbReference>
<dbReference type="VEuPathDB" id="ToxoDB:CSUI_002912"/>
<evidence type="ECO:0000256" key="7">
    <source>
        <dbReference type="SAM" id="SignalP"/>
    </source>
</evidence>
<feature type="chain" id="PRO_5013197402" evidence="7">
    <location>
        <begin position="22"/>
        <end position="498"/>
    </location>
</feature>
<evidence type="ECO:0000256" key="1">
    <source>
        <dbReference type="ARBA" id="ARBA00022536"/>
    </source>
</evidence>
<evidence type="ECO:0000256" key="3">
    <source>
        <dbReference type="ARBA" id="ARBA00023157"/>
    </source>
</evidence>
<feature type="compositionally biased region" description="Low complexity" evidence="5">
    <location>
        <begin position="441"/>
        <end position="498"/>
    </location>
</feature>
<dbReference type="InterPro" id="IPR001881">
    <property type="entry name" value="EGF-like_Ca-bd_dom"/>
</dbReference>
<comment type="caution">
    <text evidence="9">The sequence shown here is derived from an EMBL/GenBank/DDBJ whole genome shotgun (WGS) entry which is preliminary data.</text>
</comment>
<keyword evidence="3" id="KW-1015">Disulfide bond</keyword>
<comment type="caution">
    <text evidence="4">Lacks conserved residue(s) required for the propagation of feature annotation.</text>
</comment>
<dbReference type="PANTHER" id="PTHR24034">
    <property type="entry name" value="EGF-LIKE DOMAIN-CONTAINING PROTEIN"/>
    <property type="match status" value="1"/>
</dbReference>
<dbReference type="OrthoDB" id="4062651at2759"/>
<dbReference type="InterPro" id="IPR000742">
    <property type="entry name" value="EGF"/>
</dbReference>
<dbReference type="Proteomes" id="UP000221165">
    <property type="component" value="Unassembled WGS sequence"/>
</dbReference>
<dbReference type="PROSITE" id="PS50026">
    <property type="entry name" value="EGF_3"/>
    <property type="match status" value="1"/>
</dbReference>
<evidence type="ECO:0000256" key="6">
    <source>
        <dbReference type="SAM" id="Phobius"/>
    </source>
</evidence>
<keyword evidence="2" id="KW-0677">Repeat</keyword>
<feature type="region of interest" description="Disordered" evidence="5">
    <location>
        <begin position="324"/>
        <end position="375"/>
    </location>
</feature>
<dbReference type="AlphaFoldDB" id="A0A2C6L2V6"/>
<feature type="signal peptide" evidence="7">
    <location>
        <begin position="1"/>
        <end position="21"/>
    </location>
</feature>
<dbReference type="RefSeq" id="XP_067924914.1">
    <property type="nucleotide sequence ID" value="XM_068063111.1"/>
</dbReference>
<evidence type="ECO:0000256" key="2">
    <source>
        <dbReference type="ARBA" id="ARBA00022737"/>
    </source>
</evidence>
<protein>
    <submittedName>
        <fullName evidence="9">Egf family domain-containing protein</fullName>
    </submittedName>
</protein>
<evidence type="ECO:0000313" key="9">
    <source>
        <dbReference type="EMBL" id="PHJ23237.1"/>
    </source>
</evidence>
<evidence type="ECO:0000256" key="4">
    <source>
        <dbReference type="PROSITE-ProRule" id="PRU00076"/>
    </source>
</evidence>
<dbReference type="GO" id="GO:0005509">
    <property type="term" value="F:calcium ion binding"/>
    <property type="evidence" value="ECO:0007669"/>
    <property type="project" value="InterPro"/>
</dbReference>